<organism evidence="7 8">
    <name type="scientific">Roseiconus nitratireducens</name>
    <dbReference type="NCBI Taxonomy" id="2605748"/>
    <lineage>
        <taxon>Bacteria</taxon>
        <taxon>Pseudomonadati</taxon>
        <taxon>Planctomycetota</taxon>
        <taxon>Planctomycetia</taxon>
        <taxon>Pirellulales</taxon>
        <taxon>Pirellulaceae</taxon>
        <taxon>Roseiconus</taxon>
    </lineage>
</organism>
<dbReference type="Pfam" id="PF04616">
    <property type="entry name" value="Glyco_hydro_43"/>
    <property type="match status" value="1"/>
</dbReference>
<evidence type="ECO:0000256" key="4">
    <source>
        <dbReference type="PIRSR" id="PIRSR606710-2"/>
    </source>
</evidence>
<accession>A0A5M6DBE2</accession>
<evidence type="ECO:0000256" key="1">
    <source>
        <dbReference type="ARBA" id="ARBA00009865"/>
    </source>
</evidence>
<keyword evidence="3 5" id="KW-0326">Glycosidase</keyword>
<dbReference type="InterPro" id="IPR006710">
    <property type="entry name" value="Glyco_hydro_43"/>
</dbReference>
<gene>
    <name evidence="7" type="ORF">FYK55_09370</name>
</gene>
<feature type="region of interest" description="Disordered" evidence="6">
    <location>
        <begin position="40"/>
        <end position="59"/>
    </location>
</feature>
<comment type="caution">
    <text evidence="7">The sequence shown here is derived from an EMBL/GenBank/DDBJ whole genome shotgun (WGS) entry which is preliminary data.</text>
</comment>
<proteinExistence type="inferred from homology"/>
<dbReference type="SUPFAM" id="SSF75005">
    <property type="entry name" value="Arabinanase/levansucrase/invertase"/>
    <property type="match status" value="1"/>
</dbReference>
<dbReference type="GO" id="GO:0004553">
    <property type="term" value="F:hydrolase activity, hydrolyzing O-glycosyl compounds"/>
    <property type="evidence" value="ECO:0007669"/>
    <property type="project" value="InterPro"/>
</dbReference>
<dbReference type="Gene3D" id="2.115.10.20">
    <property type="entry name" value="Glycosyl hydrolase domain, family 43"/>
    <property type="match status" value="1"/>
</dbReference>
<evidence type="ECO:0000313" key="8">
    <source>
        <dbReference type="Proteomes" id="UP000324479"/>
    </source>
</evidence>
<evidence type="ECO:0000256" key="3">
    <source>
        <dbReference type="ARBA" id="ARBA00023295"/>
    </source>
</evidence>
<evidence type="ECO:0000256" key="5">
    <source>
        <dbReference type="RuleBase" id="RU361187"/>
    </source>
</evidence>
<dbReference type="InterPro" id="IPR023296">
    <property type="entry name" value="Glyco_hydro_beta-prop_sf"/>
</dbReference>
<dbReference type="AlphaFoldDB" id="A0A5M6DBE2"/>
<dbReference type="EMBL" id="VWOX01000004">
    <property type="protein sequence ID" value="KAA5544693.1"/>
    <property type="molecule type" value="Genomic_DNA"/>
</dbReference>
<reference evidence="7 8" key="1">
    <citation type="submission" date="2019-08" db="EMBL/GenBank/DDBJ databases">
        <authorList>
            <person name="Dhanesh K."/>
            <person name="Kumar G."/>
            <person name="Sasikala C."/>
            <person name="Venkata Ramana C."/>
        </authorList>
    </citation>
    <scope>NUCLEOTIDE SEQUENCE [LARGE SCALE GENOMIC DNA]</scope>
    <source>
        <strain evidence="7 8">JC645</strain>
    </source>
</reference>
<dbReference type="GO" id="GO:0005975">
    <property type="term" value="P:carbohydrate metabolic process"/>
    <property type="evidence" value="ECO:0007669"/>
    <property type="project" value="InterPro"/>
</dbReference>
<protein>
    <submittedName>
        <fullName evidence="7">Family 43 glycosylhydrolase</fullName>
    </submittedName>
</protein>
<name>A0A5M6DBE2_9BACT</name>
<dbReference type="CDD" id="cd08986">
    <property type="entry name" value="GH43-like"/>
    <property type="match status" value="1"/>
</dbReference>
<dbReference type="InterPro" id="IPR051795">
    <property type="entry name" value="Glycosyl_Hydrlase_43"/>
</dbReference>
<sequence>MSPEVIRNGLQSHDHALFIKEGWIRDPYIVKGPDQWYYLTGTTPNPDDPRETSDPYNLGLGPQSVVGSVARVWRSKDLIDWQSLGAPFELTDGIWATAKPDAFESTPKDQWFLWAPELHWVGDRWALVHTSPAPVKGANLALSAGADVRGPWSNPMGEKIGRRHDPSLFQDDDGTWWMIWGATSIAPLKDDFSGFAAKPTDIKPAGDAAKMGHEGCLIQKIHGKYVLFGTGWSTGNMRRGTYNLYYATADKITGPYSERKFAGRFLGHGTPFQDDQGRWWCTAFFNANVPPLKPSGIKARDLSHTAQTINHRGVTLVPLEVRRLENGELFIRAKDPHYATPGPDEAQAFGD</sequence>
<dbReference type="Proteomes" id="UP000324479">
    <property type="component" value="Unassembled WGS sequence"/>
</dbReference>
<dbReference type="PANTHER" id="PTHR42812">
    <property type="entry name" value="BETA-XYLOSIDASE"/>
    <property type="match status" value="1"/>
</dbReference>
<feature type="site" description="Important for catalytic activity, responsible for pKa modulation of the active site Glu and correct orientation of both the proton donor and substrate" evidence="4">
    <location>
        <position position="165"/>
    </location>
</feature>
<evidence type="ECO:0000256" key="6">
    <source>
        <dbReference type="SAM" id="MobiDB-lite"/>
    </source>
</evidence>
<evidence type="ECO:0000256" key="2">
    <source>
        <dbReference type="ARBA" id="ARBA00022801"/>
    </source>
</evidence>
<evidence type="ECO:0000313" key="7">
    <source>
        <dbReference type="EMBL" id="KAA5544693.1"/>
    </source>
</evidence>
<comment type="similarity">
    <text evidence="1 5">Belongs to the glycosyl hydrolase 43 family.</text>
</comment>
<dbReference type="PANTHER" id="PTHR42812:SF14">
    <property type="entry name" value="SECRETED PROTEIN"/>
    <property type="match status" value="1"/>
</dbReference>
<keyword evidence="8" id="KW-1185">Reference proteome</keyword>
<keyword evidence="2 5" id="KW-0378">Hydrolase</keyword>